<feature type="compositionally biased region" description="Basic and acidic residues" evidence="1">
    <location>
        <begin position="329"/>
        <end position="338"/>
    </location>
</feature>
<protein>
    <recommendedName>
        <fullName evidence="4">DUF3027 domain-containing protein</fullName>
    </recommendedName>
</protein>
<feature type="compositionally biased region" description="Basic and acidic residues" evidence="1">
    <location>
        <begin position="180"/>
        <end position="194"/>
    </location>
</feature>
<name>A0A086Z154_9BIFI</name>
<accession>A0A086Z154</accession>
<dbReference type="Pfam" id="PF11228">
    <property type="entry name" value="DUF3027"/>
    <property type="match status" value="1"/>
</dbReference>
<evidence type="ECO:0000256" key="1">
    <source>
        <dbReference type="SAM" id="MobiDB-lite"/>
    </source>
</evidence>
<dbReference type="AlphaFoldDB" id="A0A086Z154"/>
<feature type="compositionally biased region" description="Acidic residues" evidence="1">
    <location>
        <begin position="348"/>
        <end position="357"/>
    </location>
</feature>
<proteinExistence type="predicted"/>
<feature type="compositionally biased region" description="Polar residues" evidence="1">
    <location>
        <begin position="153"/>
        <end position="166"/>
    </location>
</feature>
<comment type="caution">
    <text evidence="2">The sequence shown here is derived from an EMBL/GenBank/DDBJ whole genome shotgun (WGS) entry which is preliminary data.</text>
</comment>
<evidence type="ECO:0000313" key="3">
    <source>
        <dbReference type="Proteomes" id="UP000029015"/>
    </source>
</evidence>
<feature type="region of interest" description="Disordered" evidence="1">
    <location>
        <begin position="120"/>
        <end position="166"/>
    </location>
</feature>
<dbReference type="InterPro" id="IPR021391">
    <property type="entry name" value="DUF3027"/>
</dbReference>
<keyword evidence="3" id="KW-1185">Reference proteome</keyword>
<dbReference type="Proteomes" id="UP000029015">
    <property type="component" value="Unassembled WGS sequence"/>
</dbReference>
<organism evidence="2 3">
    <name type="scientific">Bifidobacterium actinocoloniiforme DSM 22766</name>
    <dbReference type="NCBI Taxonomy" id="1437605"/>
    <lineage>
        <taxon>Bacteria</taxon>
        <taxon>Bacillati</taxon>
        <taxon>Actinomycetota</taxon>
        <taxon>Actinomycetes</taxon>
        <taxon>Bifidobacteriales</taxon>
        <taxon>Bifidobacteriaceae</taxon>
        <taxon>Bifidobacterium</taxon>
    </lineage>
</organism>
<feature type="region of interest" description="Disordered" evidence="1">
    <location>
        <begin position="180"/>
        <end position="201"/>
    </location>
</feature>
<evidence type="ECO:0008006" key="4">
    <source>
        <dbReference type="Google" id="ProtNLM"/>
    </source>
</evidence>
<reference evidence="2 3" key="1">
    <citation type="submission" date="2014-03" db="EMBL/GenBank/DDBJ databases">
        <title>Genomics of Bifidobacteria.</title>
        <authorList>
            <person name="Ventura M."/>
            <person name="Milani C."/>
            <person name="Lugli G.A."/>
        </authorList>
    </citation>
    <scope>NUCLEOTIDE SEQUENCE [LARGE SCALE GENOMIC DNA]</scope>
    <source>
        <strain evidence="2 3">DSM 22766</strain>
    </source>
</reference>
<feature type="region of interest" description="Disordered" evidence="1">
    <location>
        <begin position="329"/>
        <end position="376"/>
    </location>
</feature>
<gene>
    <name evidence="2" type="ORF">BACT_0956</name>
</gene>
<dbReference type="eggNOG" id="ENOG502ZBU7">
    <property type="taxonomic scope" value="Bacteria"/>
</dbReference>
<feature type="compositionally biased region" description="Basic and acidic residues" evidence="1">
    <location>
        <begin position="358"/>
        <end position="367"/>
    </location>
</feature>
<dbReference type="EMBL" id="JGYK01000001">
    <property type="protein sequence ID" value="KFI40254.1"/>
    <property type="molecule type" value="Genomic_DNA"/>
</dbReference>
<sequence length="376" mass="41170">MTGALALAVEADGEGVAMPQDQRDPQDLARDVALSVASDPSEVGDFIGSSEGEDGVSEFRFASLIKGYEGWLWSVTLFHDAELDRWTVDESSLVPGSDAILPPAWVPWKDRLLPSDLSVTDAMGTEKDDPRLEPGLQPGDKGYESAAQDESESQGNQKDAEQTVQGSQELVDAGGAIFKKAGDQPDQADERSDQGEQDEAERDWLRASKQDLDSAVERFALTRRHVLSPLGRAQTAKRWYEGQRGPKSLSTRTAKGATCASCGFMIPIQGELGTMFGVCANRWSPDDGKVVALDHGCGEHSEIDPPQAPPLWVQSAPAFDDLHIDVVRQAPREERPEVELIEQISNEGPEEAEDDAQESPHSEPETVRRRRRTKRQ</sequence>
<evidence type="ECO:0000313" key="2">
    <source>
        <dbReference type="EMBL" id="KFI40254.1"/>
    </source>
</evidence>